<keyword evidence="7" id="KW-0687">Ribonucleoprotein</keyword>
<evidence type="ECO:0000256" key="3">
    <source>
        <dbReference type="ARBA" id="ARBA00022603"/>
    </source>
</evidence>
<keyword evidence="5 6" id="KW-0949">S-adenosyl-L-methionine</keyword>
<accession>A0ABW5Q5T4</accession>
<dbReference type="RefSeq" id="WP_379564529.1">
    <property type="nucleotide sequence ID" value="NZ_CP085256.1"/>
</dbReference>
<dbReference type="SUPFAM" id="SSF53335">
    <property type="entry name" value="S-adenosyl-L-methionine-dependent methyltransferases"/>
    <property type="match status" value="1"/>
</dbReference>
<comment type="function">
    <text evidence="6">Methylates ribosomal protein L11.</text>
</comment>
<dbReference type="HAMAP" id="MF_00735">
    <property type="entry name" value="Methyltr_PrmA"/>
    <property type="match status" value="1"/>
</dbReference>
<name>A0ABW5Q5T4_9BACI</name>
<evidence type="ECO:0000256" key="2">
    <source>
        <dbReference type="ARBA" id="ARBA00022490"/>
    </source>
</evidence>
<dbReference type="Pfam" id="PF06325">
    <property type="entry name" value="PrmA"/>
    <property type="match status" value="1"/>
</dbReference>
<dbReference type="Proteomes" id="UP001597451">
    <property type="component" value="Unassembled WGS sequence"/>
</dbReference>
<dbReference type="NCBIfam" id="TIGR00406">
    <property type="entry name" value="prmA"/>
    <property type="match status" value="1"/>
</dbReference>
<keyword evidence="8" id="KW-1185">Reference proteome</keyword>
<dbReference type="CDD" id="cd02440">
    <property type="entry name" value="AdoMet_MTases"/>
    <property type="match status" value="1"/>
</dbReference>
<gene>
    <name evidence="6 7" type="primary">prmA</name>
    <name evidence="7" type="ORF">ACFSUN_19085</name>
</gene>
<comment type="caution">
    <text evidence="7">The sequence shown here is derived from an EMBL/GenBank/DDBJ whole genome shotgun (WGS) entry which is preliminary data.</text>
</comment>
<keyword evidence="4 6" id="KW-0808">Transferase</keyword>
<dbReference type="Gene3D" id="3.40.50.150">
    <property type="entry name" value="Vaccinia Virus protein VP39"/>
    <property type="match status" value="1"/>
</dbReference>
<sequence>MKWSEVCIHTTNEAIEPISNILHETGASGLVIEDPMDLAKAHASPFGEIYELDASEYPEEGVYIKAYLPVNSFFGETIEEIKQAINELLLYDIDLGRNEISLSEVNEEEWATAWKKYYKPVKISKKITITPTWEEYEPVSSDEIIIELDPGMAFGTGTHPTTVLSIQALEQFLQDGDKVIDVGSGSGVLSIAAALLGADKVDAFDLDDVAVTSTRVNAKLNKLGEKIQAKQNNLLDHVNDQADVIVSNILAEIIVRFVEEAWTNLKQGGYFITSGIIQNKKQLVRSKLEEQGFTIIQVNELEDWVSIVAKKES</sequence>
<protein>
    <recommendedName>
        <fullName evidence="6">Ribosomal protein L11 methyltransferase</fullName>
        <shortName evidence="6">L11 Mtase</shortName>
        <ecNumber evidence="6">2.1.1.-</ecNumber>
    </recommendedName>
</protein>
<dbReference type="GO" id="GO:0008168">
    <property type="term" value="F:methyltransferase activity"/>
    <property type="evidence" value="ECO:0007669"/>
    <property type="project" value="UniProtKB-KW"/>
</dbReference>
<dbReference type="EMBL" id="JBHUMX010000045">
    <property type="protein sequence ID" value="MFD2630876.1"/>
    <property type="molecule type" value="Genomic_DNA"/>
</dbReference>
<dbReference type="InterPro" id="IPR050078">
    <property type="entry name" value="Ribosomal_L11_MeTrfase_PrmA"/>
</dbReference>
<evidence type="ECO:0000313" key="7">
    <source>
        <dbReference type="EMBL" id="MFD2630876.1"/>
    </source>
</evidence>
<dbReference type="GO" id="GO:0005840">
    <property type="term" value="C:ribosome"/>
    <property type="evidence" value="ECO:0007669"/>
    <property type="project" value="UniProtKB-KW"/>
</dbReference>
<evidence type="ECO:0000313" key="8">
    <source>
        <dbReference type="Proteomes" id="UP001597451"/>
    </source>
</evidence>
<dbReference type="PANTHER" id="PTHR43648">
    <property type="entry name" value="ELECTRON TRANSFER FLAVOPROTEIN BETA SUBUNIT LYSINE METHYLTRANSFERASE"/>
    <property type="match status" value="1"/>
</dbReference>
<dbReference type="PIRSF" id="PIRSF000401">
    <property type="entry name" value="RPL11_MTase"/>
    <property type="match status" value="1"/>
</dbReference>
<evidence type="ECO:0000256" key="4">
    <source>
        <dbReference type="ARBA" id="ARBA00022679"/>
    </source>
</evidence>
<feature type="binding site" evidence="6">
    <location>
        <position position="248"/>
    </location>
    <ligand>
        <name>S-adenosyl-L-methionine</name>
        <dbReference type="ChEBI" id="CHEBI:59789"/>
    </ligand>
</feature>
<comment type="catalytic activity">
    <reaction evidence="6">
        <text>L-lysyl-[protein] + 3 S-adenosyl-L-methionine = N(6),N(6),N(6)-trimethyl-L-lysyl-[protein] + 3 S-adenosyl-L-homocysteine + 3 H(+)</text>
        <dbReference type="Rhea" id="RHEA:54192"/>
        <dbReference type="Rhea" id="RHEA-COMP:9752"/>
        <dbReference type="Rhea" id="RHEA-COMP:13826"/>
        <dbReference type="ChEBI" id="CHEBI:15378"/>
        <dbReference type="ChEBI" id="CHEBI:29969"/>
        <dbReference type="ChEBI" id="CHEBI:57856"/>
        <dbReference type="ChEBI" id="CHEBI:59789"/>
        <dbReference type="ChEBI" id="CHEBI:61961"/>
    </reaction>
</comment>
<keyword evidence="2 6" id="KW-0963">Cytoplasm</keyword>
<evidence type="ECO:0000256" key="6">
    <source>
        <dbReference type="HAMAP-Rule" id="MF_00735"/>
    </source>
</evidence>
<dbReference type="InterPro" id="IPR029063">
    <property type="entry name" value="SAM-dependent_MTases_sf"/>
</dbReference>
<dbReference type="EC" id="2.1.1.-" evidence="6"/>
<feature type="binding site" evidence="6">
    <location>
        <position position="162"/>
    </location>
    <ligand>
        <name>S-adenosyl-L-methionine</name>
        <dbReference type="ChEBI" id="CHEBI:59789"/>
    </ligand>
</feature>
<dbReference type="GO" id="GO:0032259">
    <property type="term" value="P:methylation"/>
    <property type="evidence" value="ECO:0007669"/>
    <property type="project" value="UniProtKB-KW"/>
</dbReference>
<evidence type="ECO:0000256" key="5">
    <source>
        <dbReference type="ARBA" id="ARBA00022691"/>
    </source>
</evidence>
<keyword evidence="7" id="KW-0689">Ribosomal protein</keyword>
<evidence type="ECO:0000256" key="1">
    <source>
        <dbReference type="ARBA" id="ARBA00009741"/>
    </source>
</evidence>
<dbReference type="PANTHER" id="PTHR43648:SF1">
    <property type="entry name" value="ELECTRON TRANSFER FLAVOPROTEIN BETA SUBUNIT LYSINE METHYLTRANSFERASE"/>
    <property type="match status" value="1"/>
</dbReference>
<dbReference type="InterPro" id="IPR004498">
    <property type="entry name" value="Ribosomal_PrmA_MeTrfase"/>
</dbReference>
<reference evidence="8" key="1">
    <citation type="journal article" date="2019" name="Int. J. Syst. Evol. Microbiol.">
        <title>The Global Catalogue of Microorganisms (GCM) 10K type strain sequencing project: providing services to taxonomists for standard genome sequencing and annotation.</title>
        <authorList>
            <consortium name="The Broad Institute Genomics Platform"/>
            <consortium name="The Broad Institute Genome Sequencing Center for Infectious Disease"/>
            <person name="Wu L."/>
            <person name="Ma J."/>
        </authorList>
    </citation>
    <scope>NUCLEOTIDE SEQUENCE [LARGE SCALE GENOMIC DNA]</scope>
    <source>
        <strain evidence="8">TISTR 1858</strain>
    </source>
</reference>
<feature type="binding site" evidence="6">
    <location>
        <position position="205"/>
    </location>
    <ligand>
        <name>S-adenosyl-L-methionine</name>
        <dbReference type="ChEBI" id="CHEBI:59789"/>
    </ligand>
</feature>
<keyword evidence="3 6" id="KW-0489">Methyltransferase</keyword>
<organism evidence="7 8">
    <name type="scientific">Oceanobacillus kapialis</name>
    <dbReference type="NCBI Taxonomy" id="481353"/>
    <lineage>
        <taxon>Bacteria</taxon>
        <taxon>Bacillati</taxon>
        <taxon>Bacillota</taxon>
        <taxon>Bacilli</taxon>
        <taxon>Bacillales</taxon>
        <taxon>Bacillaceae</taxon>
        <taxon>Oceanobacillus</taxon>
    </lineage>
</organism>
<comment type="similarity">
    <text evidence="1 6">Belongs to the methyltransferase superfamily. PrmA family.</text>
</comment>
<proteinExistence type="inferred from homology"/>
<feature type="binding site" evidence="6">
    <location>
        <position position="183"/>
    </location>
    <ligand>
        <name>S-adenosyl-L-methionine</name>
        <dbReference type="ChEBI" id="CHEBI:59789"/>
    </ligand>
</feature>
<comment type="subcellular location">
    <subcellularLocation>
        <location evidence="6">Cytoplasm</location>
    </subcellularLocation>
</comment>